<evidence type="ECO:0000313" key="2">
    <source>
        <dbReference type="EMBL" id="PIE20775.1"/>
    </source>
</evidence>
<protein>
    <submittedName>
        <fullName evidence="2">Uncharacterized protein</fullName>
    </submittedName>
</protein>
<comment type="caution">
    <text evidence="2">The sequence shown here is derived from an EMBL/GenBank/DDBJ whole genome shotgun (WGS) entry which is preliminary data.</text>
</comment>
<gene>
    <name evidence="2" type="ORF">CSA61_01045</name>
</gene>
<evidence type="ECO:0000313" key="3">
    <source>
        <dbReference type="Proteomes" id="UP000242733"/>
    </source>
</evidence>
<sequence>MGLGSYAGRGYNEWFIPDVAPVGGRAEGGIFALKSFALSHVRSTQGRPSRNLANVNRNSACPVPL</sequence>
<organism evidence="2 3">
    <name type="scientific">Neptuniibacter caesariensis</name>
    <dbReference type="NCBI Taxonomy" id="207954"/>
    <lineage>
        <taxon>Bacteria</taxon>
        <taxon>Pseudomonadati</taxon>
        <taxon>Pseudomonadota</taxon>
        <taxon>Gammaproteobacteria</taxon>
        <taxon>Oceanospirillales</taxon>
        <taxon>Oceanospirillaceae</taxon>
        <taxon>Neptuniibacter</taxon>
    </lineage>
</organism>
<feature type="region of interest" description="Disordered" evidence="1">
    <location>
        <begin position="46"/>
        <end position="65"/>
    </location>
</feature>
<reference evidence="2 3" key="1">
    <citation type="submission" date="2017-10" db="EMBL/GenBank/DDBJ databases">
        <title>Novel microbial diversity and functional potential in the marine mammal oral microbiome.</title>
        <authorList>
            <person name="Dudek N.K."/>
            <person name="Sun C.L."/>
            <person name="Burstein D."/>
            <person name="Kantor R.S."/>
            <person name="Aliaga Goltsman D.S."/>
            <person name="Bik E.M."/>
            <person name="Thomas B.C."/>
            <person name="Banfield J.F."/>
            <person name="Relman D.A."/>
        </authorList>
    </citation>
    <scope>NUCLEOTIDE SEQUENCE [LARGE SCALE GENOMIC DNA]</scope>
    <source>
        <strain evidence="2">DOLJORAL78_49_30</strain>
    </source>
</reference>
<evidence type="ECO:0000256" key="1">
    <source>
        <dbReference type="SAM" id="MobiDB-lite"/>
    </source>
</evidence>
<dbReference type="AlphaFoldDB" id="A0A2G6JBG3"/>
<dbReference type="EMBL" id="PDSG01000004">
    <property type="protein sequence ID" value="PIE20775.1"/>
    <property type="molecule type" value="Genomic_DNA"/>
</dbReference>
<accession>A0A2G6JBG3</accession>
<dbReference type="Proteomes" id="UP000242733">
    <property type="component" value="Unassembled WGS sequence"/>
</dbReference>
<proteinExistence type="predicted"/>
<feature type="compositionally biased region" description="Polar residues" evidence="1">
    <location>
        <begin position="46"/>
        <end position="59"/>
    </location>
</feature>
<name>A0A2G6JBG3_NEPCE</name>